<organism evidence="5 6">
    <name type="scientific">Microbaculum marinum</name>
    <dbReference type="NCBI Taxonomy" id="1764581"/>
    <lineage>
        <taxon>Bacteria</taxon>
        <taxon>Pseudomonadati</taxon>
        <taxon>Pseudomonadota</taxon>
        <taxon>Alphaproteobacteria</taxon>
        <taxon>Hyphomicrobiales</taxon>
        <taxon>Tepidamorphaceae</taxon>
        <taxon>Microbaculum</taxon>
    </lineage>
</organism>
<dbReference type="SUPFAM" id="SSF55103">
    <property type="entry name" value="FAD-linked oxidases, C-terminal domain"/>
    <property type="match status" value="1"/>
</dbReference>
<dbReference type="PANTHER" id="PTHR43716:SF2">
    <property type="entry name" value="BLL6224 PROTEIN"/>
    <property type="match status" value="1"/>
</dbReference>
<protein>
    <submittedName>
        <fullName evidence="5">FAD-binding oxidoreductase</fullName>
    </submittedName>
</protein>
<keyword evidence="3" id="KW-0274">FAD</keyword>
<dbReference type="Gene3D" id="3.30.70.2740">
    <property type="match status" value="1"/>
</dbReference>
<dbReference type="Pfam" id="PF01565">
    <property type="entry name" value="FAD_binding_4"/>
    <property type="match status" value="1"/>
</dbReference>
<dbReference type="RefSeq" id="WP_340332064.1">
    <property type="nucleotide sequence ID" value="NZ_JAZHOF010000011.1"/>
</dbReference>
<dbReference type="PANTHER" id="PTHR43716">
    <property type="entry name" value="D-2-HYDROXYGLUTARATE DEHYDROGENASE, MITOCHONDRIAL"/>
    <property type="match status" value="1"/>
</dbReference>
<name>A0AAW9RPV2_9HYPH</name>
<dbReference type="Gene3D" id="3.30.465.10">
    <property type="match status" value="1"/>
</dbReference>
<evidence type="ECO:0000256" key="1">
    <source>
        <dbReference type="ARBA" id="ARBA00008000"/>
    </source>
</evidence>
<comment type="caution">
    <text evidence="5">The sequence shown here is derived from an EMBL/GenBank/DDBJ whole genome shotgun (WGS) entry which is preliminary data.</text>
</comment>
<evidence type="ECO:0000256" key="2">
    <source>
        <dbReference type="ARBA" id="ARBA00022630"/>
    </source>
</evidence>
<evidence type="ECO:0000313" key="5">
    <source>
        <dbReference type="EMBL" id="MEJ8574367.1"/>
    </source>
</evidence>
<dbReference type="Gene3D" id="3.30.70.2190">
    <property type="match status" value="1"/>
</dbReference>
<dbReference type="SUPFAM" id="SSF56176">
    <property type="entry name" value="FAD-binding/transporter-associated domain-like"/>
    <property type="match status" value="1"/>
</dbReference>
<sequence length="474" mass="49877">MADDLLGGLAAIVGPGGVVTDGDRSRFLNDWRDKVHGDAVAVVLPRSTEEVAAVVRLAASQSVPVVPQGGNTSMCFGSVPHAGDRSIVLSLSRMNAIRELDREGSAVVAEAGTVLATLHEAAESVGRQFPLHLGAEGTAQVGGLISSNAGGTGALRYGPMRDLVFGLEVVLPNGTVLSDLSALRKDNRGYNLNHLFIGAEGTLGVVTAAALKLHPALHADADAFVSVASPAMALELLARMQDRFDTAVQAFELLSGSQIRIVEDMLPAVRSPLATLPDWAVVIHLGDPDHQAGLRERLEDFLSGELSSGRVLDGVVARSTAQAREFWKLRHSVTEANLKAGFGTTLDASVRVSAVPAFLEAASAALVEAFPDAIPVVVSHLGDGNVHFIAMFLYDRDGPERDPAKTADDVQVLINDIALAHGGSFSAEHGIGRKLVGELKRLSDPNRYDLMLQIKHLLDPAGIMNPGVLFPPGS</sequence>
<dbReference type="AlphaFoldDB" id="A0AAW9RPV2"/>
<dbReference type="PROSITE" id="PS51387">
    <property type="entry name" value="FAD_PCMH"/>
    <property type="match status" value="1"/>
</dbReference>
<dbReference type="Gene3D" id="3.30.43.10">
    <property type="entry name" value="Uridine Diphospho-n-acetylenolpyruvylglucosamine Reductase, domain 2"/>
    <property type="match status" value="1"/>
</dbReference>
<feature type="domain" description="FAD-binding PCMH-type" evidence="4">
    <location>
        <begin position="35"/>
        <end position="216"/>
    </location>
</feature>
<dbReference type="Pfam" id="PF02913">
    <property type="entry name" value="FAD-oxidase_C"/>
    <property type="match status" value="1"/>
</dbReference>
<accession>A0AAW9RPV2</accession>
<dbReference type="InterPro" id="IPR051264">
    <property type="entry name" value="FAD-oxidored/transferase_4"/>
</dbReference>
<dbReference type="InterPro" id="IPR016166">
    <property type="entry name" value="FAD-bd_PCMH"/>
</dbReference>
<dbReference type="InterPro" id="IPR036318">
    <property type="entry name" value="FAD-bd_PCMH-like_sf"/>
</dbReference>
<keyword evidence="6" id="KW-1185">Reference proteome</keyword>
<keyword evidence="2" id="KW-0285">Flavoprotein</keyword>
<dbReference type="EMBL" id="JAZHOF010000011">
    <property type="protein sequence ID" value="MEJ8574367.1"/>
    <property type="molecule type" value="Genomic_DNA"/>
</dbReference>
<dbReference type="InterPro" id="IPR016167">
    <property type="entry name" value="FAD-bd_PCMH_sub1"/>
</dbReference>
<dbReference type="InterPro" id="IPR006094">
    <property type="entry name" value="Oxid_FAD_bind_N"/>
</dbReference>
<evidence type="ECO:0000313" key="6">
    <source>
        <dbReference type="Proteomes" id="UP001378188"/>
    </source>
</evidence>
<dbReference type="GO" id="GO:0071949">
    <property type="term" value="F:FAD binding"/>
    <property type="evidence" value="ECO:0007669"/>
    <property type="project" value="InterPro"/>
</dbReference>
<gene>
    <name evidence="5" type="ORF">V3328_22990</name>
</gene>
<dbReference type="InterPro" id="IPR016171">
    <property type="entry name" value="Vanillyl_alc_oxidase_C-sub2"/>
</dbReference>
<dbReference type="GO" id="GO:0022904">
    <property type="term" value="P:respiratory electron transport chain"/>
    <property type="evidence" value="ECO:0007669"/>
    <property type="project" value="TreeGrafter"/>
</dbReference>
<proteinExistence type="inferred from homology"/>
<reference evidence="5 6" key="1">
    <citation type="submission" date="2024-02" db="EMBL/GenBank/DDBJ databases">
        <title>Genome analysis and characterization of Microbaculum marinisediminis sp. nov., isolated from marine sediment.</title>
        <authorList>
            <person name="Du Z.-J."/>
            <person name="Ye Y.-Q."/>
            <person name="Zhang Z.-R."/>
            <person name="Yuan S.-M."/>
            <person name="Zhang X.-Y."/>
        </authorList>
    </citation>
    <scope>NUCLEOTIDE SEQUENCE [LARGE SCALE GENOMIC DNA]</scope>
    <source>
        <strain evidence="5 6">SDUM1044001</strain>
    </source>
</reference>
<dbReference type="InterPro" id="IPR016169">
    <property type="entry name" value="FAD-bd_PCMH_sub2"/>
</dbReference>
<dbReference type="InterPro" id="IPR004113">
    <property type="entry name" value="FAD-bd_oxidored_4_C"/>
</dbReference>
<dbReference type="Gene3D" id="1.10.45.10">
    <property type="entry name" value="Vanillyl-alcohol Oxidase, Chain A, domain 4"/>
    <property type="match status" value="1"/>
</dbReference>
<dbReference type="Proteomes" id="UP001378188">
    <property type="component" value="Unassembled WGS sequence"/>
</dbReference>
<evidence type="ECO:0000256" key="3">
    <source>
        <dbReference type="ARBA" id="ARBA00022827"/>
    </source>
</evidence>
<comment type="similarity">
    <text evidence="1">Belongs to the FAD-binding oxidoreductase/transferase type 4 family.</text>
</comment>
<dbReference type="GO" id="GO:0003824">
    <property type="term" value="F:catalytic activity"/>
    <property type="evidence" value="ECO:0007669"/>
    <property type="project" value="InterPro"/>
</dbReference>
<evidence type="ECO:0000259" key="4">
    <source>
        <dbReference type="PROSITE" id="PS51387"/>
    </source>
</evidence>
<dbReference type="InterPro" id="IPR016164">
    <property type="entry name" value="FAD-linked_Oxase-like_C"/>
</dbReference>